<dbReference type="EnsemblPlants" id="AUR62021006-RA">
    <property type="protein sequence ID" value="AUR62021006-RA:cds"/>
    <property type="gene ID" value="AUR62021006"/>
</dbReference>
<feature type="domain" description="R13L1/DRL21-like LRR repeat region" evidence="2">
    <location>
        <begin position="394"/>
        <end position="517"/>
    </location>
</feature>
<dbReference type="PANTHER" id="PTHR47186:SF24">
    <property type="entry name" value="DISEASE RESISTANCE RPP13-LIKE PROTEIN 1"/>
    <property type="match status" value="1"/>
</dbReference>
<gene>
    <name evidence="3" type="primary">LOC110714832</name>
</gene>
<accession>A0A803LZV5</accession>
<evidence type="ECO:0000259" key="2">
    <source>
        <dbReference type="Pfam" id="PF25019"/>
    </source>
</evidence>
<keyword evidence="4" id="KW-1185">Reference proteome</keyword>
<dbReference type="Gramene" id="AUR62021006-RA">
    <property type="protein sequence ID" value="AUR62021006-RA:cds"/>
    <property type="gene ID" value="AUR62021006"/>
</dbReference>
<organism evidence="3 4">
    <name type="scientific">Chenopodium quinoa</name>
    <name type="common">Quinoa</name>
    <dbReference type="NCBI Taxonomy" id="63459"/>
    <lineage>
        <taxon>Eukaryota</taxon>
        <taxon>Viridiplantae</taxon>
        <taxon>Streptophyta</taxon>
        <taxon>Embryophyta</taxon>
        <taxon>Tracheophyta</taxon>
        <taxon>Spermatophyta</taxon>
        <taxon>Magnoliopsida</taxon>
        <taxon>eudicotyledons</taxon>
        <taxon>Gunneridae</taxon>
        <taxon>Pentapetalae</taxon>
        <taxon>Caryophyllales</taxon>
        <taxon>Chenopodiaceae</taxon>
        <taxon>Chenopodioideae</taxon>
        <taxon>Atripliceae</taxon>
        <taxon>Chenopodium</taxon>
    </lineage>
</organism>
<evidence type="ECO:0000256" key="1">
    <source>
        <dbReference type="SAM" id="MobiDB-lite"/>
    </source>
</evidence>
<evidence type="ECO:0000313" key="4">
    <source>
        <dbReference type="Proteomes" id="UP000596660"/>
    </source>
</evidence>
<dbReference type="Pfam" id="PF13855">
    <property type="entry name" value="LRR_8"/>
    <property type="match status" value="1"/>
</dbReference>
<dbReference type="OMA" id="IWIDYED"/>
<dbReference type="Proteomes" id="UP000596660">
    <property type="component" value="Unplaced"/>
</dbReference>
<dbReference type="Gene3D" id="3.80.10.10">
    <property type="entry name" value="Ribonuclease Inhibitor"/>
    <property type="match status" value="2"/>
</dbReference>
<dbReference type="SMR" id="A0A803LZV5"/>
<dbReference type="RefSeq" id="XP_021749075.1">
    <property type="nucleotide sequence ID" value="XM_021893383.1"/>
</dbReference>
<dbReference type="GeneID" id="110714832"/>
<dbReference type="InterPro" id="IPR001611">
    <property type="entry name" value="Leu-rich_rpt"/>
</dbReference>
<dbReference type="OrthoDB" id="1935327at2759"/>
<feature type="compositionally biased region" description="Basic residues" evidence="1">
    <location>
        <begin position="1"/>
        <end position="10"/>
    </location>
</feature>
<dbReference type="PANTHER" id="PTHR47186">
    <property type="entry name" value="LEUCINE-RICH REPEAT-CONTAINING PROTEIN 57"/>
    <property type="match status" value="1"/>
</dbReference>
<name>A0A803LZV5_CHEQI</name>
<sequence>MDSSAHRRLRTTALSSRDSASSSQQESIKKPAQLELLFCKELQKQDTIGVCSLAEEYGSIFLAEQDKSGHVLFNDIQSWLQFAQAKGLTVGDSVTFYRQRATDLFFIDCLPKEPSVLDQISSLNQTNLPPLFDSPFLHYLSLFPEDHEIERDTLIQLGQATGLFADASLASIVSSFKAYQSEGYLYPSRYDETTGKLWYKVTDLVSKHVTNSEKTHLKIDLDDPLDSLSCENSAFEHVTMWRFPSNVIPVLEKFINMRTLWFLKGHRSRTNHVPYDFFTSLKHLQILNLSCTKITELPSSIGHIRGLRYLDLSETLVKNLPGTVGHLKELQTLKLKNCRGLITLSKDTTRLENLQHLDLGVHTYLHCMPPGLGALTRLCTLSPFVIGCELSCGIAELKNLDGLNELRLTKLQNVASSVEAREADLITKVHLRSLELQWSSSGQKISRVYDEVIECLRPHTDLKYFKVLSYGGSKFPSWFSDPSFSNIMSITLFKCENCRVLPPLGRLPSLKFLTIDGLTGIRVIDNQFCRVIEHNDGIDEKVAFPKLKNLALISLLSLEEWKDVHKSDFPSLLKLELKDCPKLVTICSLSDMHSLRHLEISNCPLLRSLPEGRLPASVEELLIEDCPLLKYSCSKPDGVDWHQIEHVGSIWIDYEDKSSR</sequence>
<dbReference type="AlphaFoldDB" id="A0A803LZV5"/>
<dbReference type="InterPro" id="IPR032675">
    <property type="entry name" value="LRR_dom_sf"/>
</dbReference>
<proteinExistence type="predicted"/>
<dbReference type="Pfam" id="PF25019">
    <property type="entry name" value="LRR_R13L1-DRL21"/>
    <property type="match status" value="1"/>
</dbReference>
<evidence type="ECO:0000313" key="3">
    <source>
        <dbReference type="EnsemblPlants" id="AUR62021006-RA:cds"/>
    </source>
</evidence>
<reference evidence="3" key="2">
    <citation type="submission" date="2021-03" db="UniProtKB">
        <authorList>
            <consortium name="EnsemblPlants"/>
        </authorList>
    </citation>
    <scope>IDENTIFICATION</scope>
</reference>
<feature type="compositionally biased region" description="Low complexity" evidence="1">
    <location>
        <begin position="15"/>
        <end position="26"/>
    </location>
</feature>
<dbReference type="SUPFAM" id="SSF52058">
    <property type="entry name" value="L domain-like"/>
    <property type="match status" value="1"/>
</dbReference>
<reference evidence="3" key="1">
    <citation type="journal article" date="2017" name="Nature">
        <title>The genome of Chenopodium quinoa.</title>
        <authorList>
            <person name="Jarvis D.E."/>
            <person name="Ho Y.S."/>
            <person name="Lightfoot D.J."/>
            <person name="Schmoeckel S.M."/>
            <person name="Li B."/>
            <person name="Borm T.J.A."/>
            <person name="Ohyanagi H."/>
            <person name="Mineta K."/>
            <person name="Michell C.T."/>
            <person name="Saber N."/>
            <person name="Kharbatia N.M."/>
            <person name="Rupper R.R."/>
            <person name="Sharp A.R."/>
            <person name="Dally N."/>
            <person name="Boughton B.A."/>
            <person name="Woo Y.H."/>
            <person name="Gao G."/>
            <person name="Schijlen E.G.W.M."/>
            <person name="Guo X."/>
            <person name="Momin A.A."/>
            <person name="Negrao S."/>
            <person name="Al-Babili S."/>
            <person name="Gehring C."/>
            <person name="Roessner U."/>
            <person name="Jung C."/>
            <person name="Murphy K."/>
            <person name="Arold S.T."/>
            <person name="Gojobori T."/>
            <person name="van der Linden C.G."/>
            <person name="van Loo E.N."/>
            <person name="Jellen E.N."/>
            <person name="Maughan P.J."/>
            <person name="Tester M."/>
        </authorList>
    </citation>
    <scope>NUCLEOTIDE SEQUENCE [LARGE SCALE GENOMIC DNA]</scope>
    <source>
        <strain evidence="3">cv. PI 614886</strain>
    </source>
</reference>
<dbReference type="KEGG" id="cqi:110714832"/>
<dbReference type="InterPro" id="IPR056789">
    <property type="entry name" value="LRR_R13L1-DRL21"/>
</dbReference>
<feature type="region of interest" description="Disordered" evidence="1">
    <location>
        <begin position="1"/>
        <end position="27"/>
    </location>
</feature>
<protein>
    <recommendedName>
        <fullName evidence="2">R13L1/DRL21-like LRR repeat region domain-containing protein</fullName>
    </recommendedName>
</protein>